<dbReference type="EC" id="2.1.-.-" evidence="2"/>
<feature type="domain" description="Methyltransferase" evidence="1">
    <location>
        <begin position="35"/>
        <end position="121"/>
    </location>
</feature>
<evidence type="ECO:0000313" key="3">
    <source>
        <dbReference type="Proteomes" id="UP001385809"/>
    </source>
</evidence>
<dbReference type="EMBL" id="JBBEGN010000011">
    <property type="protein sequence ID" value="MEJ2870262.1"/>
    <property type="molecule type" value="Genomic_DNA"/>
</dbReference>
<keyword evidence="3" id="KW-1185">Reference proteome</keyword>
<evidence type="ECO:0000313" key="2">
    <source>
        <dbReference type="EMBL" id="MEJ2870262.1"/>
    </source>
</evidence>
<proteinExistence type="predicted"/>
<reference evidence="2 3" key="1">
    <citation type="submission" date="2024-03" db="EMBL/GenBank/DDBJ databases">
        <title>Actinomycetospora sp. OC33-EN08, a novel actinomycete isolated from wild orchid (Aerides multiflora).</title>
        <authorList>
            <person name="Suriyachadkun C."/>
        </authorList>
    </citation>
    <scope>NUCLEOTIDE SEQUENCE [LARGE SCALE GENOMIC DNA]</scope>
    <source>
        <strain evidence="2 3">OC33-EN08</strain>
    </source>
</reference>
<keyword evidence="2" id="KW-0489">Methyltransferase</keyword>
<name>A0ABU8MUM2_9PSEU</name>
<dbReference type="SUPFAM" id="SSF53335">
    <property type="entry name" value="S-adenosyl-L-methionine-dependent methyltransferases"/>
    <property type="match status" value="1"/>
</dbReference>
<accession>A0ABU8MUM2</accession>
<dbReference type="CDD" id="cd02440">
    <property type="entry name" value="AdoMet_MTases"/>
    <property type="match status" value="1"/>
</dbReference>
<dbReference type="RefSeq" id="WP_337696816.1">
    <property type="nucleotide sequence ID" value="NZ_JBBEGN010000011.1"/>
</dbReference>
<dbReference type="InterPro" id="IPR029063">
    <property type="entry name" value="SAM-dependent_MTases_sf"/>
</dbReference>
<organism evidence="2 3">
    <name type="scientific">Actinomycetospora aurantiaca</name>
    <dbReference type="NCBI Taxonomy" id="3129233"/>
    <lineage>
        <taxon>Bacteria</taxon>
        <taxon>Bacillati</taxon>
        <taxon>Actinomycetota</taxon>
        <taxon>Actinomycetes</taxon>
        <taxon>Pseudonocardiales</taxon>
        <taxon>Pseudonocardiaceae</taxon>
        <taxon>Actinomycetospora</taxon>
    </lineage>
</organism>
<dbReference type="Pfam" id="PF13649">
    <property type="entry name" value="Methyltransf_25"/>
    <property type="match status" value="1"/>
</dbReference>
<dbReference type="GO" id="GO:0008168">
    <property type="term" value="F:methyltransferase activity"/>
    <property type="evidence" value="ECO:0007669"/>
    <property type="project" value="UniProtKB-KW"/>
</dbReference>
<keyword evidence="2" id="KW-0808">Transferase</keyword>
<dbReference type="Gene3D" id="3.40.50.150">
    <property type="entry name" value="Vaccinia Virus protein VP39"/>
    <property type="match status" value="1"/>
</dbReference>
<sequence>MDWNERFAASGPGEPGPPGVLVGRMDLLPTTGRALDVACGRGTVAVWLAQRGLTVDAVDAAPAGLALGRELAAREGVTVHWVEADLDEGLPVTGGYDVVVCQRFRDPALYRPLAGLLAPGGVLVVTVLSVVGDAGGRFRAGPGELRAAFADLDVLVDEEGGGEAHLVARLD</sequence>
<dbReference type="InterPro" id="IPR041698">
    <property type="entry name" value="Methyltransf_25"/>
</dbReference>
<gene>
    <name evidence="2" type="ORF">WCD74_21000</name>
</gene>
<evidence type="ECO:0000259" key="1">
    <source>
        <dbReference type="Pfam" id="PF13649"/>
    </source>
</evidence>
<comment type="caution">
    <text evidence="2">The sequence shown here is derived from an EMBL/GenBank/DDBJ whole genome shotgun (WGS) entry which is preliminary data.</text>
</comment>
<protein>
    <submittedName>
        <fullName evidence="2">Class I SAM-dependent methyltransferase</fullName>
        <ecNumber evidence="2">2.1.-.-</ecNumber>
    </submittedName>
</protein>
<dbReference type="Proteomes" id="UP001385809">
    <property type="component" value="Unassembled WGS sequence"/>
</dbReference>
<dbReference type="GO" id="GO:0032259">
    <property type="term" value="P:methylation"/>
    <property type="evidence" value="ECO:0007669"/>
    <property type="project" value="UniProtKB-KW"/>
</dbReference>